<dbReference type="PROSITE" id="PS51826">
    <property type="entry name" value="PSBD"/>
    <property type="match status" value="1"/>
</dbReference>
<dbReference type="VEuPathDB" id="FungiDB:MFRU_007g01540"/>
<reference evidence="8 9" key="1">
    <citation type="submission" date="2019-06" db="EMBL/GenBank/DDBJ databases">
        <title>Genome Sequence of the Brown Rot Fungal Pathogen Monilinia fructicola.</title>
        <authorList>
            <person name="De Miccolis Angelini R.M."/>
            <person name="Landi L."/>
            <person name="Abate D."/>
            <person name="Pollastro S."/>
            <person name="Romanazzi G."/>
            <person name="Faretra F."/>
        </authorList>
    </citation>
    <scope>NUCLEOTIDE SEQUENCE [LARGE SCALE GENOMIC DNA]</scope>
    <source>
        <strain evidence="8 9">Mfrc123</strain>
    </source>
</reference>
<dbReference type="EMBL" id="VICG01000011">
    <property type="protein sequence ID" value="KAA8567005.1"/>
    <property type="molecule type" value="Genomic_DNA"/>
</dbReference>
<dbReference type="GO" id="GO:0016407">
    <property type="term" value="F:acetyltransferase activity"/>
    <property type="evidence" value="ECO:0007669"/>
    <property type="project" value="TreeGrafter"/>
</dbReference>
<dbReference type="GO" id="GO:0031405">
    <property type="term" value="F:lipoic acid binding"/>
    <property type="evidence" value="ECO:0007669"/>
    <property type="project" value="TreeGrafter"/>
</dbReference>
<gene>
    <name evidence="8" type="ORF">EYC84_010092</name>
</gene>
<name>A0A5M9JIS1_MONFR</name>
<evidence type="ECO:0000313" key="8">
    <source>
        <dbReference type="EMBL" id="KAA8567005.1"/>
    </source>
</evidence>
<dbReference type="InterPro" id="IPR023213">
    <property type="entry name" value="CAT-like_dom_sf"/>
</dbReference>
<comment type="similarity">
    <text evidence="2">Belongs to the 2-oxoacid dehydrogenase family.</text>
</comment>
<dbReference type="InterPro" id="IPR036625">
    <property type="entry name" value="E3-bd_dom_sf"/>
</dbReference>
<dbReference type="InterPro" id="IPR004167">
    <property type="entry name" value="PSBD"/>
</dbReference>
<dbReference type="PANTHER" id="PTHR43178">
    <property type="entry name" value="DIHYDROLIPOAMIDE ACETYLTRANSFERASE COMPONENT OF PYRUVATE DEHYDROGENASE COMPLEX"/>
    <property type="match status" value="1"/>
</dbReference>
<dbReference type="InterPro" id="IPR050743">
    <property type="entry name" value="2-oxoacid_DH_E2_comp"/>
</dbReference>
<evidence type="ECO:0000256" key="5">
    <source>
        <dbReference type="ARBA" id="ARBA00023315"/>
    </source>
</evidence>
<dbReference type="GO" id="GO:0045333">
    <property type="term" value="P:cellular respiration"/>
    <property type="evidence" value="ECO:0007669"/>
    <property type="project" value="UniProtKB-ARBA"/>
</dbReference>
<evidence type="ECO:0000256" key="3">
    <source>
        <dbReference type="ARBA" id="ARBA00022679"/>
    </source>
</evidence>
<organism evidence="8 9">
    <name type="scientific">Monilinia fructicola</name>
    <name type="common">Brown rot fungus</name>
    <name type="synonym">Ciboria fructicola</name>
    <dbReference type="NCBI Taxonomy" id="38448"/>
    <lineage>
        <taxon>Eukaryota</taxon>
        <taxon>Fungi</taxon>
        <taxon>Dikarya</taxon>
        <taxon>Ascomycota</taxon>
        <taxon>Pezizomycotina</taxon>
        <taxon>Leotiomycetes</taxon>
        <taxon>Helotiales</taxon>
        <taxon>Sclerotiniaceae</taxon>
        <taxon>Monilinia</taxon>
    </lineage>
</organism>
<dbReference type="FunFam" id="4.10.320.10:FF:000009">
    <property type="entry name" value="Dihydrolipoamide acetyltransferase component of pyruvate dehydrogenase complex"/>
    <property type="match status" value="1"/>
</dbReference>
<dbReference type="GO" id="GO:0005739">
    <property type="term" value="C:mitochondrion"/>
    <property type="evidence" value="ECO:0007669"/>
    <property type="project" value="TreeGrafter"/>
</dbReference>
<feature type="region of interest" description="Disordered" evidence="6">
    <location>
        <begin position="196"/>
        <end position="218"/>
    </location>
</feature>
<dbReference type="Gene3D" id="3.30.559.10">
    <property type="entry name" value="Chloramphenicol acetyltransferase-like domain"/>
    <property type="match status" value="1"/>
</dbReference>
<protein>
    <recommendedName>
        <fullName evidence="7">Peripheral subunit-binding (PSBD) domain-containing protein</fullName>
    </recommendedName>
</protein>
<evidence type="ECO:0000256" key="2">
    <source>
        <dbReference type="ARBA" id="ARBA00007317"/>
    </source>
</evidence>
<dbReference type="Pfam" id="PF00198">
    <property type="entry name" value="2-oxoacid_dh"/>
    <property type="match status" value="1"/>
</dbReference>
<dbReference type="Pfam" id="PF02817">
    <property type="entry name" value="E3_binding"/>
    <property type="match status" value="1"/>
</dbReference>
<evidence type="ECO:0000256" key="1">
    <source>
        <dbReference type="ARBA" id="ARBA00001938"/>
    </source>
</evidence>
<evidence type="ECO:0000256" key="6">
    <source>
        <dbReference type="SAM" id="MobiDB-lite"/>
    </source>
</evidence>
<evidence type="ECO:0000256" key="4">
    <source>
        <dbReference type="ARBA" id="ARBA00022823"/>
    </source>
</evidence>
<dbReference type="Proteomes" id="UP000322873">
    <property type="component" value="Unassembled WGS sequence"/>
</dbReference>
<keyword evidence="4" id="KW-0450">Lipoyl</keyword>
<dbReference type="SUPFAM" id="SSF47005">
    <property type="entry name" value="Peripheral subunit-binding domain of 2-oxo acid dehydrogenase complex"/>
    <property type="match status" value="1"/>
</dbReference>
<keyword evidence="9" id="KW-1185">Reference proteome</keyword>
<dbReference type="InterPro" id="IPR001078">
    <property type="entry name" value="2-oxoacid_DH_actylTfrase"/>
</dbReference>
<feature type="domain" description="Peripheral subunit-binding (PSBD)" evidence="7">
    <location>
        <begin position="157"/>
        <end position="194"/>
    </location>
</feature>
<proteinExistence type="inferred from homology"/>
<dbReference type="Gene3D" id="4.10.320.10">
    <property type="entry name" value="E3-binding domain"/>
    <property type="match status" value="1"/>
</dbReference>
<sequence>MRRQFYSRLLSRHWNLCQGLNLPKQSPTAHKFFHATARQLAIKPFLLADIGEGIKECEIIQWLRSRLPVDFSGVIKKLHYEPGDMAQVGKPLLDIDIQGGDLDAIGRSNIDEDLKTHPVDKSRTEYKVDIPGASQPAAETGSATTSILTTKGKHAALATPAVRHLTKELDVNILDVTGTGKDGRVLKDDVYQFAKQRDGAPSTSQEPFSAVDSEPQKEYTTSLTPIQQQMFKTMTRSLTIPHFLYADEIDFTKLSQVRDRINKQLASSPVNGVAKLSYLPFIVKAVSLTLNHYPILNARLDVDPNSQKPILRMRPQHNIGIAMDTPTGLLVPVLKHAQTTSTLLSIAQSLTALQSLATTSALTSSHLSGGTITISNIGNIGGTYLSPIIVDSQLAILGIGKLRTIPAFDAHGTSSQNKSSTSAGAPTIAVHEHDFPGLVATPHSHSHRAVCVGVGGYGWVWVKC</sequence>
<keyword evidence="3" id="KW-0808">Transferase</keyword>
<comment type="cofactor">
    <cofactor evidence="1">
        <name>(R)-lipoate</name>
        <dbReference type="ChEBI" id="CHEBI:83088"/>
    </cofactor>
</comment>
<dbReference type="InterPro" id="IPR011053">
    <property type="entry name" value="Single_hybrid_motif"/>
</dbReference>
<comment type="caution">
    <text evidence="8">The sequence shown here is derived from an EMBL/GenBank/DDBJ whole genome shotgun (WGS) entry which is preliminary data.</text>
</comment>
<evidence type="ECO:0000259" key="7">
    <source>
        <dbReference type="PROSITE" id="PS51826"/>
    </source>
</evidence>
<dbReference type="FunFam" id="3.30.559.10:FF:000007">
    <property type="entry name" value="Dihydrolipoamide acetyltransferase component of pyruvate dehydrogenase complex"/>
    <property type="match status" value="1"/>
</dbReference>
<accession>A0A5M9JIS1</accession>
<dbReference type="SUPFAM" id="SSF52777">
    <property type="entry name" value="CoA-dependent acyltransferases"/>
    <property type="match status" value="1"/>
</dbReference>
<keyword evidence="5" id="KW-0012">Acyltransferase</keyword>
<dbReference type="AlphaFoldDB" id="A0A5M9JIS1"/>
<evidence type="ECO:0000313" key="9">
    <source>
        <dbReference type="Proteomes" id="UP000322873"/>
    </source>
</evidence>
<dbReference type="SUPFAM" id="SSF51230">
    <property type="entry name" value="Single hybrid motif"/>
    <property type="match status" value="1"/>
</dbReference>
<dbReference type="PANTHER" id="PTHR43178:SF5">
    <property type="entry name" value="LIPOAMIDE ACYLTRANSFERASE COMPONENT OF BRANCHED-CHAIN ALPHA-KETO ACID DEHYDROGENASE COMPLEX, MITOCHONDRIAL"/>
    <property type="match status" value="1"/>
</dbReference>